<dbReference type="InterPro" id="IPR036291">
    <property type="entry name" value="NAD(P)-bd_dom_sf"/>
</dbReference>
<keyword evidence="2" id="KW-0560">Oxidoreductase</keyword>
<dbReference type="Proteomes" id="UP000243799">
    <property type="component" value="Unassembled WGS sequence"/>
</dbReference>
<dbReference type="InterPro" id="IPR000683">
    <property type="entry name" value="Gfo/Idh/MocA-like_OxRdtase_N"/>
</dbReference>
<evidence type="ECO:0000256" key="1">
    <source>
        <dbReference type="ARBA" id="ARBA00010928"/>
    </source>
</evidence>
<dbReference type="Pfam" id="PF01408">
    <property type="entry name" value="GFO_IDH_MocA"/>
    <property type="match status" value="1"/>
</dbReference>
<name>A0A1I0XWD1_9PSEU</name>
<proteinExistence type="inferred from homology"/>
<feature type="domain" description="Gfo/Idh/MocA-like oxidoreductase N-terminal" evidence="3">
    <location>
        <begin position="2"/>
        <end position="118"/>
    </location>
</feature>
<reference evidence="6" key="1">
    <citation type="submission" date="2016-10" db="EMBL/GenBank/DDBJ databases">
        <authorList>
            <person name="Varghese N."/>
            <person name="Submissions S."/>
        </authorList>
    </citation>
    <scope>NUCLEOTIDE SEQUENCE [LARGE SCALE GENOMIC DNA]</scope>
    <source>
        <strain evidence="6">CGMCC 4.3568</strain>
    </source>
</reference>
<dbReference type="RefSeq" id="WP_091671749.1">
    <property type="nucleotide sequence ID" value="NZ_FOKG01000004.1"/>
</dbReference>
<evidence type="ECO:0000256" key="2">
    <source>
        <dbReference type="ARBA" id="ARBA00023002"/>
    </source>
</evidence>
<dbReference type="OrthoDB" id="256869at2"/>
<gene>
    <name evidence="5" type="ORF">SAMN05216266_10462</name>
</gene>
<keyword evidence="6" id="KW-1185">Reference proteome</keyword>
<dbReference type="Gene3D" id="3.40.50.720">
    <property type="entry name" value="NAD(P)-binding Rossmann-like Domain"/>
    <property type="match status" value="1"/>
</dbReference>
<evidence type="ECO:0000313" key="5">
    <source>
        <dbReference type="EMBL" id="SFB05214.1"/>
    </source>
</evidence>
<dbReference type="GO" id="GO:0016491">
    <property type="term" value="F:oxidoreductase activity"/>
    <property type="evidence" value="ECO:0007669"/>
    <property type="project" value="UniProtKB-KW"/>
</dbReference>
<dbReference type="AlphaFoldDB" id="A0A1I0XWD1"/>
<dbReference type="PANTHER" id="PTHR42840:SF3">
    <property type="entry name" value="BINDING ROSSMANN FOLD OXIDOREDUCTASE, PUTATIVE (AFU_ORTHOLOGUE AFUA_2G10240)-RELATED"/>
    <property type="match status" value="1"/>
</dbReference>
<dbReference type="STRING" id="490629.SAMN05216266_10462"/>
<dbReference type="GO" id="GO:0000166">
    <property type="term" value="F:nucleotide binding"/>
    <property type="evidence" value="ECO:0007669"/>
    <property type="project" value="InterPro"/>
</dbReference>
<protein>
    <submittedName>
        <fullName evidence="5">Myo-inositol 2-dehydrogenase / D-chiro-inositol 1-dehydrogenase</fullName>
    </submittedName>
</protein>
<dbReference type="InterPro" id="IPR055170">
    <property type="entry name" value="GFO_IDH_MocA-like_dom"/>
</dbReference>
<evidence type="ECO:0000259" key="3">
    <source>
        <dbReference type="Pfam" id="PF01408"/>
    </source>
</evidence>
<dbReference type="SUPFAM" id="SSF55347">
    <property type="entry name" value="Glyceraldehyde-3-phosphate dehydrogenase-like, C-terminal domain"/>
    <property type="match status" value="1"/>
</dbReference>
<dbReference type="Gene3D" id="3.30.360.10">
    <property type="entry name" value="Dihydrodipicolinate Reductase, domain 2"/>
    <property type="match status" value="1"/>
</dbReference>
<organism evidence="5 6">
    <name type="scientific">Amycolatopsis marina</name>
    <dbReference type="NCBI Taxonomy" id="490629"/>
    <lineage>
        <taxon>Bacteria</taxon>
        <taxon>Bacillati</taxon>
        <taxon>Actinomycetota</taxon>
        <taxon>Actinomycetes</taxon>
        <taxon>Pseudonocardiales</taxon>
        <taxon>Pseudonocardiaceae</taxon>
        <taxon>Amycolatopsis</taxon>
    </lineage>
</organism>
<evidence type="ECO:0000259" key="4">
    <source>
        <dbReference type="Pfam" id="PF22725"/>
    </source>
</evidence>
<comment type="similarity">
    <text evidence="1">Belongs to the Gfo/Idh/MocA family.</text>
</comment>
<dbReference type="PANTHER" id="PTHR42840">
    <property type="entry name" value="NAD(P)-BINDING ROSSMANN-FOLD SUPERFAMILY PROTEIN-RELATED"/>
    <property type="match status" value="1"/>
</dbReference>
<dbReference type="EMBL" id="FOKG01000004">
    <property type="protein sequence ID" value="SFB05214.1"/>
    <property type="molecule type" value="Genomic_DNA"/>
</dbReference>
<dbReference type="Pfam" id="PF22725">
    <property type="entry name" value="GFO_IDH_MocA_C3"/>
    <property type="match status" value="1"/>
</dbReference>
<evidence type="ECO:0000313" key="6">
    <source>
        <dbReference type="Proteomes" id="UP000243799"/>
    </source>
</evidence>
<feature type="domain" description="GFO/IDH/MocA-like oxidoreductase" evidence="4">
    <location>
        <begin position="126"/>
        <end position="246"/>
    </location>
</feature>
<sequence>MRLGLAGAGRIGAMHAEILRGLDEVDELVIGDTNPQRAREVAAKLGVTQIDDIDSLLTAGLDGLVIAAATDAHPMLILRAVEAGIPVFCEKPVAGSVGETVRVLSRVAECGVPVHVGFQRRFDPGYAAARAAVISGELGWVHTLRATTLDPAPPPAAYIPTSGGLFRDCSVHDFDIVRWVSGQEVAEVYAVGTNRGEDFIRAAGDVDTLGAVLTMADNTIALVSATRYNAAGYDVRLEIMGSRRSIAVGLDERMPLRSAEAGVGWPSGPAYATFIERFQPAYVAELRAFVDSVRGAPTQACTVADALEAGYVAEACELSRREHRPVPLAEVRQ</sequence>
<accession>A0A1I0XWD1</accession>
<dbReference type="SUPFAM" id="SSF51735">
    <property type="entry name" value="NAD(P)-binding Rossmann-fold domains"/>
    <property type="match status" value="1"/>
</dbReference>